<name>A0A7S6SXK0_9PHYC</name>
<feature type="coiled-coil region" evidence="1">
    <location>
        <begin position="9"/>
        <end position="36"/>
    </location>
</feature>
<sequence length="124" mass="13670">MSQAPSEELSNSVSKLVELNKQITEAREDIKVLVQAEKALKLQVKKLMTDNGLDAINLKKGKISVRRSSRKQGLTKASVKEGLTAYFNGNEEQAESVLKIILDNLPTKESTSLSLTGIKDKKKD</sequence>
<proteinExistence type="predicted"/>
<dbReference type="InterPro" id="IPR043918">
    <property type="entry name" value="DUF5760"/>
</dbReference>
<accession>A0A7S6SXK0</accession>
<dbReference type="Pfam" id="PF19064">
    <property type="entry name" value="DUF5760"/>
    <property type="match status" value="1"/>
</dbReference>
<keyword evidence="1" id="KW-0175">Coiled coil</keyword>
<reference evidence="2" key="1">
    <citation type="submission" date="2019-02" db="EMBL/GenBank/DDBJ databases">
        <authorList>
            <person name="Bachy C."/>
            <person name="Yung C.-M."/>
            <person name="Roux S."/>
            <person name="Sullivan M.B."/>
            <person name="Worden A.Z."/>
        </authorList>
    </citation>
    <scope>NUCLEOTIDE SEQUENCE</scope>
    <source>
        <strain evidence="2">BII-V2</strain>
    </source>
</reference>
<evidence type="ECO:0000256" key="1">
    <source>
        <dbReference type="SAM" id="Coils"/>
    </source>
</evidence>
<protein>
    <submittedName>
        <fullName evidence="2">Uncharacterized protein</fullName>
    </submittedName>
</protein>
<organism evidence="2">
    <name type="scientific">Bathycoccus sp. RCC716 virus 2</name>
    <dbReference type="NCBI Taxonomy" id="2530039"/>
    <lineage>
        <taxon>Viruses</taxon>
        <taxon>Varidnaviria</taxon>
        <taxon>Bamfordvirae</taxon>
        <taxon>Nucleocytoviricota</taxon>
        <taxon>Megaviricetes</taxon>
        <taxon>Algavirales</taxon>
        <taxon>Phycodnaviridae</taxon>
        <taxon>Prasinovirus</taxon>
    </lineage>
</organism>
<evidence type="ECO:0000313" key="2">
    <source>
        <dbReference type="EMBL" id="QOR60423.1"/>
    </source>
</evidence>
<dbReference type="EMBL" id="MK522038">
    <property type="protein sequence ID" value="QOR60423.1"/>
    <property type="molecule type" value="Genomic_DNA"/>
</dbReference>